<dbReference type="InterPro" id="IPR009057">
    <property type="entry name" value="Homeodomain-like_sf"/>
</dbReference>
<dbReference type="AlphaFoldDB" id="A0AAV8Y483"/>
<dbReference type="Pfam" id="PF04218">
    <property type="entry name" value="CENP-B_N"/>
    <property type="match status" value="1"/>
</dbReference>
<evidence type="ECO:0000259" key="4">
    <source>
        <dbReference type="Pfam" id="PF03221"/>
    </source>
</evidence>
<reference evidence="6" key="1">
    <citation type="journal article" date="2023" name="Insect Mol. Biol.">
        <title>Genome sequencing provides insights into the evolution of gene families encoding plant cell wall-degrading enzymes in longhorned beetles.</title>
        <authorList>
            <person name="Shin N.R."/>
            <person name="Okamura Y."/>
            <person name="Kirsch R."/>
            <person name="Pauchet Y."/>
        </authorList>
    </citation>
    <scope>NUCLEOTIDE SEQUENCE</scope>
    <source>
        <strain evidence="6">AMC_N1</strain>
    </source>
</reference>
<dbReference type="Pfam" id="PF03221">
    <property type="entry name" value="HTH_Tnp_Tc5"/>
    <property type="match status" value="1"/>
</dbReference>
<evidence type="ECO:0000256" key="2">
    <source>
        <dbReference type="ARBA" id="ARBA00023125"/>
    </source>
</evidence>
<name>A0AAV8Y483_9CUCU</name>
<evidence type="ECO:0000256" key="1">
    <source>
        <dbReference type="ARBA" id="ARBA00004123"/>
    </source>
</evidence>
<keyword evidence="7" id="KW-1185">Reference proteome</keyword>
<dbReference type="GO" id="GO:0005634">
    <property type="term" value="C:nucleus"/>
    <property type="evidence" value="ECO:0007669"/>
    <property type="project" value="UniProtKB-SubCell"/>
</dbReference>
<dbReference type="InterPro" id="IPR006600">
    <property type="entry name" value="HTH_CenpB_DNA-bd_dom"/>
</dbReference>
<sequence length="127" mass="14317">MTTRKAFTIAKAAIVWRLEAGESNISIAKETDMPHSTISTICKHRDKIQSVFENSSTSVKKIRSCNQYRSSYTKSQCGNADDFVRQLKLQDFKCSVGWIKRFRKRHNIVFGKISGEAADVPEGVMIG</sequence>
<proteinExistence type="predicted"/>
<gene>
    <name evidence="6" type="ORF">NQ318_012426</name>
</gene>
<dbReference type="InterPro" id="IPR007889">
    <property type="entry name" value="HTH_Psq"/>
</dbReference>
<dbReference type="PANTHER" id="PTHR19303:SF73">
    <property type="entry name" value="PROTEIN PDC2"/>
    <property type="match status" value="1"/>
</dbReference>
<protein>
    <recommendedName>
        <fullName evidence="8">HTH CENPB-type domain-containing protein</fullName>
    </recommendedName>
</protein>
<dbReference type="Proteomes" id="UP001162162">
    <property type="component" value="Unassembled WGS sequence"/>
</dbReference>
<comment type="subcellular location">
    <subcellularLocation>
        <location evidence="1">Nucleus</location>
    </subcellularLocation>
</comment>
<dbReference type="InterPro" id="IPR050863">
    <property type="entry name" value="CenT-Element_Derived"/>
</dbReference>
<keyword evidence="2" id="KW-0238">DNA-binding</keyword>
<dbReference type="SUPFAM" id="SSF46689">
    <property type="entry name" value="Homeodomain-like"/>
    <property type="match status" value="1"/>
</dbReference>
<dbReference type="PANTHER" id="PTHR19303">
    <property type="entry name" value="TRANSPOSON"/>
    <property type="match status" value="1"/>
</dbReference>
<feature type="domain" description="HTH psq-type" evidence="5">
    <location>
        <begin position="11"/>
        <end position="48"/>
    </location>
</feature>
<evidence type="ECO:0008006" key="8">
    <source>
        <dbReference type="Google" id="ProtNLM"/>
    </source>
</evidence>
<evidence type="ECO:0000313" key="7">
    <source>
        <dbReference type="Proteomes" id="UP001162162"/>
    </source>
</evidence>
<keyword evidence="3" id="KW-0539">Nucleus</keyword>
<accession>A0AAV8Y483</accession>
<feature type="domain" description="HTH CENPB-type" evidence="4">
    <location>
        <begin position="82"/>
        <end position="111"/>
    </location>
</feature>
<evidence type="ECO:0000256" key="3">
    <source>
        <dbReference type="ARBA" id="ARBA00023242"/>
    </source>
</evidence>
<dbReference type="EMBL" id="JAPWTK010000211">
    <property type="protein sequence ID" value="KAJ8945707.1"/>
    <property type="molecule type" value="Genomic_DNA"/>
</dbReference>
<dbReference type="GO" id="GO:0003677">
    <property type="term" value="F:DNA binding"/>
    <property type="evidence" value="ECO:0007669"/>
    <property type="project" value="UniProtKB-KW"/>
</dbReference>
<dbReference type="Gene3D" id="1.10.10.60">
    <property type="entry name" value="Homeodomain-like"/>
    <property type="match status" value="2"/>
</dbReference>
<comment type="caution">
    <text evidence="6">The sequence shown here is derived from an EMBL/GenBank/DDBJ whole genome shotgun (WGS) entry which is preliminary data.</text>
</comment>
<evidence type="ECO:0000313" key="6">
    <source>
        <dbReference type="EMBL" id="KAJ8945707.1"/>
    </source>
</evidence>
<evidence type="ECO:0000259" key="5">
    <source>
        <dbReference type="Pfam" id="PF04218"/>
    </source>
</evidence>
<organism evidence="6 7">
    <name type="scientific">Aromia moschata</name>
    <dbReference type="NCBI Taxonomy" id="1265417"/>
    <lineage>
        <taxon>Eukaryota</taxon>
        <taxon>Metazoa</taxon>
        <taxon>Ecdysozoa</taxon>
        <taxon>Arthropoda</taxon>
        <taxon>Hexapoda</taxon>
        <taxon>Insecta</taxon>
        <taxon>Pterygota</taxon>
        <taxon>Neoptera</taxon>
        <taxon>Endopterygota</taxon>
        <taxon>Coleoptera</taxon>
        <taxon>Polyphaga</taxon>
        <taxon>Cucujiformia</taxon>
        <taxon>Chrysomeloidea</taxon>
        <taxon>Cerambycidae</taxon>
        <taxon>Cerambycinae</taxon>
        <taxon>Callichromatini</taxon>
        <taxon>Aromia</taxon>
    </lineage>
</organism>